<dbReference type="InterPro" id="IPR029063">
    <property type="entry name" value="SAM-dependent_MTases_sf"/>
</dbReference>
<comment type="caution">
    <text evidence="7">The sequence shown here is derived from an EMBL/GenBank/DDBJ whole genome shotgun (WGS) entry which is preliminary data.</text>
</comment>
<dbReference type="PANTHER" id="PTHR33841">
    <property type="entry name" value="DNA METHYLTRANSFERASE YEEA-RELATED"/>
    <property type="match status" value="1"/>
</dbReference>
<accession>A0ABW8APA6</accession>
<dbReference type="EMBL" id="JBITLV010000004">
    <property type="protein sequence ID" value="MFI7588206.1"/>
    <property type="molecule type" value="Genomic_DNA"/>
</dbReference>
<proteinExistence type="predicted"/>
<protein>
    <recommendedName>
        <fullName evidence="1">site-specific DNA-methyltransferase (adenine-specific)</fullName>
        <ecNumber evidence="1">2.1.1.72</ecNumber>
    </recommendedName>
</protein>
<dbReference type="InterPro" id="IPR002052">
    <property type="entry name" value="DNA_methylase_N6_adenine_CS"/>
</dbReference>
<evidence type="ECO:0000313" key="8">
    <source>
        <dbReference type="Proteomes" id="UP001612915"/>
    </source>
</evidence>
<gene>
    <name evidence="7" type="ORF">ACIB24_14145</name>
</gene>
<dbReference type="SUPFAM" id="SSF53335">
    <property type="entry name" value="S-adenosyl-L-methionine-dependent methyltransferases"/>
    <property type="match status" value="1"/>
</dbReference>
<dbReference type="Pfam" id="PF02384">
    <property type="entry name" value="N6_Mtase"/>
    <property type="match status" value="1"/>
</dbReference>
<evidence type="ECO:0000313" key="7">
    <source>
        <dbReference type="EMBL" id="MFI7588206.1"/>
    </source>
</evidence>
<dbReference type="InterPro" id="IPR003356">
    <property type="entry name" value="DNA_methylase_A-5"/>
</dbReference>
<comment type="catalytic activity">
    <reaction evidence="5">
        <text>a 2'-deoxyadenosine in DNA + S-adenosyl-L-methionine = an N(6)-methyl-2'-deoxyadenosine in DNA + S-adenosyl-L-homocysteine + H(+)</text>
        <dbReference type="Rhea" id="RHEA:15197"/>
        <dbReference type="Rhea" id="RHEA-COMP:12418"/>
        <dbReference type="Rhea" id="RHEA-COMP:12419"/>
        <dbReference type="ChEBI" id="CHEBI:15378"/>
        <dbReference type="ChEBI" id="CHEBI:57856"/>
        <dbReference type="ChEBI" id="CHEBI:59789"/>
        <dbReference type="ChEBI" id="CHEBI:90615"/>
        <dbReference type="ChEBI" id="CHEBI:90616"/>
        <dbReference type="EC" id="2.1.1.72"/>
    </reaction>
</comment>
<keyword evidence="2 7" id="KW-0489">Methyltransferase</keyword>
<dbReference type="Gene3D" id="3.40.50.150">
    <property type="entry name" value="Vaccinia Virus protein VP39"/>
    <property type="match status" value="1"/>
</dbReference>
<dbReference type="InterPro" id="IPR050953">
    <property type="entry name" value="N4_N6_ade-DNA_methylase"/>
</dbReference>
<evidence type="ECO:0000256" key="2">
    <source>
        <dbReference type="ARBA" id="ARBA00022603"/>
    </source>
</evidence>
<dbReference type="PRINTS" id="PR00507">
    <property type="entry name" value="N12N6MTFRASE"/>
</dbReference>
<feature type="domain" description="DNA methylase adenine-specific" evidence="6">
    <location>
        <begin position="125"/>
        <end position="322"/>
    </location>
</feature>
<keyword evidence="8" id="KW-1185">Reference proteome</keyword>
<keyword evidence="3" id="KW-0808">Transferase</keyword>
<keyword evidence="4" id="KW-0680">Restriction system</keyword>
<evidence type="ECO:0000256" key="3">
    <source>
        <dbReference type="ARBA" id="ARBA00022679"/>
    </source>
</evidence>
<evidence type="ECO:0000259" key="6">
    <source>
        <dbReference type="Pfam" id="PF02384"/>
    </source>
</evidence>
<evidence type="ECO:0000256" key="1">
    <source>
        <dbReference type="ARBA" id="ARBA00011900"/>
    </source>
</evidence>
<dbReference type="PROSITE" id="PS00092">
    <property type="entry name" value="N6_MTASE"/>
    <property type="match status" value="1"/>
</dbReference>
<organism evidence="7 8">
    <name type="scientific">Spongisporangium articulatum</name>
    <dbReference type="NCBI Taxonomy" id="3362603"/>
    <lineage>
        <taxon>Bacteria</taxon>
        <taxon>Bacillati</taxon>
        <taxon>Actinomycetota</taxon>
        <taxon>Actinomycetes</taxon>
        <taxon>Kineosporiales</taxon>
        <taxon>Kineosporiaceae</taxon>
        <taxon>Spongisporangium</taxon>
    </lineage>
</organism>
<sequence>MAAETLKPRLLAAAARVPVEQRGEGWRAAAVLDELRRAQEQGQWDDVRSLASGYDALLLVTPVETAEGGVALVAAGSGERRRRGAFSTPPGYAAELAARALPAVIMETSTAPAAGVARAQSRSFHDHRERVVVDPACGAGALLRAALARLLALGVAPADAARAVHGVDDDPVAVALCRAALRADLAVAGFDCPAEAFDDQVVVGDALLGLDWAATFPHVLDRPDVPPAEVTGWRGGFDAVVANPPWERMKVHARDWSGEPPPGLRTERAEAARAVRAAGRHPLTGAGELNAYLPFVETCWRLLGPGGRAAVLVPAGIASDRSAARLIEGLVAAGGLGRLDLIEPVEPIFAGVSARIGVAVMELAAVGEAPGARMAVGLRDPAERPADREFPLTADLLRTVNPNTATAPLFTSTVDARLVTRVHREVPVLARRVAFDGAPLDPLVDENGWQVRLVTSLHMTRDARWFATAPGPGLVPLVEAKHCGLLDPRGGSTPAPRYWVPENLMHDRYGELTARGWLAGYRNVATTDSPRTLLPTPLPVTGVGNSMPLVHAPRLPLLLAALASLPVDYLLRQKHTGANVNFFKLEQVPVPPPAAYDAEAPWARGRTVGEWVTERLVAAVHWPDDGSLAGLAAELGVRPGPSTAATRAQARAELDAAHAVLLGFSRADLTHAIGTFGALRAREVAATGRFGTAERVTAAFSTLCPDG</sequence>
<dbReference type="RefSeq" id="WP_398281351.1">
    <property type="nucleotide sequence ID" value="NZ_JBITLV010000004.1"/>
</dbReference>
<dbReference type="PANTHER" id="PTHR33841:SF1">
    <property type="entry name" value="DNA METHYLTRANSFERASE A"/>
    <property type="match status" value="1"/>
</dbReference>
<dbReference type="Proteomes" id="UP001612915">
    <property type="component" value="Unassembled WGS sequence"/>
</dbReference>
<reference evidence="7 8" key="1">
    <citation type="submission" date="2024-10" db="EMBL/GenBank/DDBJ databases">
        <title>The Natural Products Discovery Center: Release of the First 8490 Sequenced Strains for Exploring Actinobacteria Biosynthetic Diversity.</title>
        <authorList>
            <person name="Kalkreuter E."/>
            <person name="Kautsar S.A."/>
            <person name="Yang D."/>
            <person name="Bader C.D."/>
            <person name="Teijaro C.N."/>
            <person name="Fluegel L."/>
            <person name="Davis C.M."/>
            <person name="Simpson J.R."/>
            <person name="Lauterbach L."/>
            <person name="Steele A.D."/>
            <person name="Gui C."/>
            <person name="Meng S."/>
            <person name="Li G."/>
            <person name="Viehrig K."/>
            <person name="Ye F."/>
            <person name="Su P."/>
            <person name="Kiefer A.F."/>
            <person name="Nichols A."/>
            <person name="Cepeda A.J."/>
            <person name="Yan W."/>
            <person name="Fan B."/>
            <person name="Jiang Y."/>
            <person name="Adhikari A."/>
            <person name="Zheng C.-J."/>
            <person name="Schuster L."/>
            <person name="Cowan T.M."/>
            <person name="Smanski M.J."/>
            <person name="Chevrette M.G."/>
            <person name="De Carvalho L.P.S."/>
            <person name="Shen B."/>
        </authorList>
    </citation>
    <scope>NUCLEOTIDE SEQUENCE [LARGE SCALE GENOMIC DNA]</scope>
    <source>
        <strain evidence="7 8">NPDC049639</strain>
    </source>
</reference>
<evidence type="ECO:0000256" key="5">
    <source>
        <dbReference type="ARBA" id="ARBA00047942"/>
    </source>
</evidence>
<dbReference type="EC" id="2.1.1.72" evidence="1"/>
<dbReference type="GO" id="GO:0032259">
    <property type="term" value="P:methylation"/>
    <property type="evidence" value="ECO:0007669"/>
    <property type="project" value="UniProtKB-KW"/>
</dbReference>
<dbReference type="GO" id="GO:0008168">
    <property type="term" value="F:methyltransferase activity"/>
    <property type="evidence" value="ECO:0007669"/>
    <property type="project" value="UniProtKB-KW"/>
</dbReference>
<evidence type="ECO:0000256" key="4">
    <source>
        <dbReference type="ARBA" id="ARBA00022747"/>
    </source>
</evidence>
<name>A0ABW8APA6_9ACTN</name>